<dbReference type="SUPFAM" id="SSF117281">
    <property type="entry name" value="Kelch motif"/>
    <property type="match status" value="1"/>
</dbReference>
<keyword evidence="4" id="KW-0812">Transmembrane</keyword>
<evidence type="ECO:0000256" key="2">
    <source>
        <dbReference type="ARBA" id="ARBA00023004"/>
    </source>
</evidence>
<dbReference type="InterPro" id="IPR015915">
    <property type="entry name" value="Kelch-typ_b-propeller"/>
</dbReference>
<evidence type="ECO:0000256" key="4">
    <source>
        <dbReference type="SAM" id="Phobius"/>
    </source>
</evidence>
<dbReference type="Proteomes" id="UP000799757">
    <property type="component" value="Unassembled WGS sequence"/>
</dbReference>
<keyword evidence="1" id="KW-0677">Repeat</keyword>
<keyword evidence="7" id="KW-1185">Reference proteome</keyword>
<dbReference type="GO" id="GO:0019760">
    <property type="term" value="P:glucosinolate metabolic process"/>
    <property type="evidence" value="ECO:0007669"/>
    <property type="project" value="UniProtKB-ARBA"/>
</dbReference>
<dbReference type="PANTHER" id="PTHR47435">
    <property type="entry name" value="KELCH REPEAT PROTEIN (AFU_ORTHOLOGUE AFUA_5G12780)"/>
    <property type="match status" value="1"/>
</dbReference>
<keyword evidence="5" id="KW-0732">Signal</keyword>
<evidence type="ECO:0008006" key="8">
    <source>
        <dbReference type="Google" id="ProtNLM"/>
    </source>
</evidence>
<reference evidence="6" key="1">
    <citation type="journal article" date="2020" name="Stud. Mycol.">
        <title>101 Dothideomycetes genomes: a test case for predicting lifestyles and emergence of pathogens.</title>
        <authorList>
            <person name="Haridas S."/>
            <person name="Albert R."/>
            <person name="Binder M."/>
            <person name="Bloem J."/>
            <person name="Labutti K."/>
            <person name="Salamov A."/>
            <person name="Andreopoulos B."/>
            <person name="Baker S."/>
            <person name="Barry K."/>
            <person name="Bills G."/>
            <person name="Bluhm B."/>
            <person name="Cannon C."/>
            <person name="Castanera R."/>
            <person name="Culley D."/>
            <person name="Daum C."/>
            <person name="Ezra D."/>
            <person name="Gonzalez J."/>
            <person name="Henrissat B."/>
            <person name="Kuo A."/>
            <person name="Liang C."/>
            <person name="Lipzen A."/>
            <person name="Lutzoni F."/>
            <person name="Magnuson J."/>
            <person name="Mondo S."/>
            <person name="Nolan M."/>
            <person name="Ohm R."/>
            <person name="Pangilinan J."/>
            <person name="Park H.-J."/>
            <person name="Ramirez L."/>
            <person name="Alfaro M."/>
            <person name="Sun H."/>
            <person name="Tritt A."/>
            <person name="Yoshinaga Y."/>
            <person name="Zwiers L.-H."/>
            <person name="Turgeon B."/>
            <person name="Goodwin S."/>
            <person name="Spatafora J."/>
            <person name="Crous P."/>
            <person name="Grigoriev I."/>
        </authorList>
    </citation>
    <scope>NUCLEOTIDE SEQUENCE</scope>
    <source>
        <strain evidence="6">CBS 109.77</strain>
    </source>
</reference>
<dbReference type="EMBL" id="MU002063">
    <property type="protein sequence ID" value="KAF2790634.1"/>
    <property type="molecule type" value="Genomic_DNA"/>
</dbReference>
<feature type="chain" id="PRO_5025380961" description="Galactose oxidase" evidence="5">
    <location>
        <begin position="20"/>
        <end position="663"/>
    </location>
</feature>
<dbReference type="AlphaFoldDB" id="A0A6A6X3A2"/>
<dbReference type="OrthoDB" id="10251809at2759"/>
<feature type="region of interest" description="Disordered" evidence="3">
    <location>
        <begin position="442"/>
        <end position="461"/>
    </location>
</feature>
<gene>
    <name evidence="6" type="ORF">K505DRAFT_250805</name>
</gene>
<keyword evidence="4" id="KW-0472">Membrane</keyword>
<organism evidence="6 7">
    <name type="scientific">Melanomma pulvis-pyrius CBS 109.77</name>
    <dbReference type="NCBI Taxonomy" id="1314802"/>
    <lineage>
        <taxon>Eukaryota</taxon>
        <taxon>Fungi</taxon>
        <taxon>Dikarya</taxon>
        <taxon>Ascomycota</taxon>
        <taxon>Pezizomycotina</taxon>
        <taxon>Dothideomycetes</taxon>
        <taxon>Pleosporomycetidae</taxon>
        <taxon>Pleosporales</taxon>
        <taxon>Melanommataceae</taxon>
        <taxon>Melanomma</taxon>
    </lineage>
</organism>
<feature type="transmembrane region" description="Helical" evidence="4">
    <location>
        <begin position="465"/>
        <end position="490"/>
    </location>
</feature>
<sequence>MFLTLLVSILSLISLSVQQKDPLEDFCRLFGHQTTVVDRNLYIDGGLVNWSPVSASSLNYSSTWIKAGNLDENNEGFPQQAILAKNETVPSVHGGILWSDAANKVLYQYGGEYGNGKPEDFKLWFYDIIYNTWNISNATTTDISRASWVGAGATVQDKGRGYYYGGWLSDASVPGYAKPTLLNNMIIYDMAKGSFRNSTGPQDMVPRAEGAMVYIPAGDAGLLVYFGGVQLANGDSKLAQSLTLSQDIQIYDVGNEKWYSETATGDVPEDRRRFCAGAAWADDRSSYNIYLYGGASIDKGVGYGDVYVLSLPSFKWIKFWPRAEDNIGAVFPHHSLSCDVIGSQMIIMGGHFTNSSDCDVPTVYGQHGLNLGQLKPDEPKWASFNPKLTAYKVPKEIVQTIGGNSGGAANLTAPTGGYKNRDLKVQFSRAYTPAVREATRFIPSATAPANPQSPTAAPEKSNKSAVIGGAVGGTAGGLFVIAGIWVCCILHRRKKAKNSQGGHISEADSHPMNHPTNYDMARSMSQQTRSTNYDMARSLSTQTRTTAFDTPNIHKGPDDMWTQYSRAARAASENGYSGPPTPATYAEPVPPVPPVLYEMPAASTVYEMPDTRSPPSFSKPFHAQPEKFAKKFQAPAIDPYYAQNPPGTPTGVPTFASASEEKR</sequence>
<evidence type="ECO:0000256" key="3">
    <source>
        <dbReference type="SAM" id="MobiDB-lite"/>
    </source>
</evidence>
<proteinExistence type="predicted"/>
<dbReference type="PANTHER" id="PTHR47435:SF4">
    <property type="entry name" value="KELCH REPEAT PROTEIN (AFU_ORTHOLOGUE AFUA_5G12780)"/>
    <property type="match status" value="1"/>
</dbReference>
<evidence type="ECO:0000256" key="5">
    <source>
        <dbReference type="SAM" id="SignalP"/>
    </source>
</evidence>
<keyword evidence="4" id="KW-1133">Transmembrane helix</keyword>
<evidence type="ECO:0000313" key="7">
    <source>
        <dbReference type="Proteomes" id="UP000799757"/>
    </source>
</evidence>
<evidence type="ECO:0000256" key="1">
    <source>
        <dbReference type="ARBA" id="ARBA00022737"/>
    </source>
</evidence>
<evidence type="ECO:0000313" key="6">
    <source>
        <dbReference type="EMBL" id="KAF2790634.1"/>
    </source>
</evidence>
<feature type="region of interest" description="Disordered" evidence="3">
    <location>
        <begin position="638"/>
        <end position="663"/>
    </location>
</feature>
<dbReference type="Gene3D" id="2.120.10.80">
    <property type="entry name" value="Kelch-type beta propeller"/>
    <property type="match status" value="1"/>
</dbReference>
<feature type="signal peptide" evidence="5">
    <location>
        <begin position="1"/>
        <end position="19"/>
    </location>
</feature>
<accession>A0A6A6X3A2</accession>
<name>A0A6A6X3A2_9PLEO</name>
<protein>
    <recommendedName>
        <fullName evidence="8">Galactose oxidase</fullName>
    </recommendedName>
</protein>
<keyword evidence="2" id="KW-0408">Iron</keyword>